<dbReference type="EMBL" id="JBHSNG010000011">
    <property type="protein sequence ID" value="MFC5581744.1"/>
    <property type="molecule type" value="Genomic_DNA"/>
</dbReference>
<feature type="signal peptide" evidence="2">
    <location>
        <begin position="1"/>
        <end position="19"/>
    </location>
</feature>
<feature type="chain" id="PRO_5046871791" evidence="2">
    <location>
        <begin position="20"/>
        <end position="261"/>
    </location>
</feature>
<keyword evidence="5" id="KW-1185">Reference proteome</keyword>
<comment type="caution">
    <text evidence="4">The sequence shown here is derived from an EMBL/GenBank/DDBJ whole genome shotgun (WGS) entry which is preliminary data.</text>
</comment>
<dbReference type="InterPro" id="IPR001375">
    <property type="entry name" value="Peptidase_S9_cat"/>
</dbReference>
<sequence length="261" mass="29121">MRRLVLLLLSMTASLASHAGEPAHFVPRSLELHGKTYRYQVFVPDGWTAKRSWPVVLFLHGSGERGSDNRSQLSQGLPPWLTQHGKDFPAVVVNPQVPTDRDWGGEIEQVALQALDDSIASRHGDRRRPYLTGLSMGGYGSWQIGLDHPGIFAAAAIICGGIRHPNDLEWLYVQGIPAQVADPYAWVAMHIGKLPVWIFNGAVDEVVPPDESHRMHAALETRRDEIRYTEFPGVGHGSWNAAYATAELWPWMFAHRLPVTR</sequence>
<name>A0ABW0SZH7_9GAMM</name>
<dbReference type="PANTHER" id="PTHR43037">
    <property type="entry name" value="UNNAMED PRODUCT-RELATED"/>
    <property type="match status" value="1"/>
</dbReference>
<accession>A0ABW0SZH7</accession>
<feature type="domain" description="Peptidase S9 prolyl oligopeptidase catalytic" evidence="3">
    <location>
        <begin position="111"/>
        <end position="251"/>
    </location>
</feature>
<dbReference type="Proteomes" id="UP001596111">
    <property type="component" value="Unassembled WGS sequence"/>
</dbReference>
<dbReference type="InterPro" id="IPR029058">
    <property type="entry name" value="AB_hydrolase_fold"/>
</dbReference>
<dbReference type="SUPFAM" id="SSF53474">
    <property type="entry name" value="alpha/beta-Hydrolases"/>
    <property type="match status" value="1"/>
</dbReference>
<evidence type="ECO:0000313" key="4">
    <source>
        <dbReference type="EMBL" id="MFC5581744.1"/>
    </source>
</evidence>
<protein>
    <submittedName>
        <fullName evidence="4">Prolyl oligopeptidase family serine peptidase</fullName>
    </submittedName>
</protein>
<keyword evidence="1 2" id="KW-0732">Signal</keyword>
<evidence type="ECO:0000256" key="1">
    <source>
        <dbReference type="ARBA" id="ARBA00022729"/>
    </source>
</evidence>
<dbReference type="Pfam" id="PF00326">
    <property type="entry name" value="Peptidase_S9"/>
    <property type="match status" value="1"/>
</dbReference>
<reference evidence="5" key="1">
    <citation type="journal article" date="2019" name="Int. J. Syst. Evol. Microbiol.">
        <title>The Global Catalogue of Microorganisms (GCM) 10K type strain sequencing project: providing services to taxonomists for standard genome sequencing and annotation.</title>
        <authorList>
            <consortium name="The Broad Institute Genomics Platform"/>
            <consortium name="The Broad Institute Genome Sequencing Center for Infectious Disease"/>
            <person name="Wu L."/>
            <person name="Ma J."/>
        </authorList>
    </citation>
    <scope>NUCLEOTIDE SEQUENCE [LARGE SCALE GENOMIC DNA]</scope>
    <source>
        <strain evidence="5">CGMCC 1.13587</strain>
    </source>
</reference>
<dbReference type="InterPro" id="IPR050955">
    <property type="entry name" value="Plant_Biomass_Hydrol_Est"/>
</dbReference>
<proteinExistence type="predicted"/>
<dbReference type="Gene3D" id="3.40.50.1820">
    <property type="entry name" value="alpha/beta hydrolase"/>
    <property type="match status" value="1"/>
</dbReference>
<gene>
    <name evidence="4" type="ORF">ACFPPB_11535</name>
</gene>
<dbReference type="RefSeq" id="WP_377327181.1">
    <property type="nucleotide sequence ID" value="NZ_JBHSNG010000011.1"/>
</dbReference>
<evidence type="ECO:0000259" key="3">
    <source>
        <dbReference type="Pfam" id="PF00326"/>
    </source>
</evidence>
<evidence type="ECO:0000313" key="5">
    <source>
        <dbReference type="Proteomes" id="UP001596111"/>
    </source>
</evidence>
<evidence type="ECO:0000256" key="2">
    <source>
        <dbReference type="SAM" id="SignalP"/>
    </source>
</evidence>
<organism evidence="4 5">
    <name type="scientific">Rhodanobacter terrae</name>
    <dbReference type="NCBI Taxonomy" id="418647"/>
    <lineage>
        <taxon>Bacteria</taxon>
        <taxon>Pseudomonadati</taxon>
        <taxon>Pseudomonadota</taxon>
        <taxon>Gammaproteobacteria</taxon>
        <taxon>Lysobacterales</taxon>
        <taxon>Rhodanobacteraceae</taxon>
        <taxon>Rhodanobacter</taxon>
    </lineage>
</organism>
<dbReference type="PANTHER" id="PTHR43037:SF1">
    <property type="entry name" value="BLL1128 PROTEIN"/>
    <property type="match status" value="1"/>
</dbReference>